<feature type="transmembrane region" description="Helical" evidence="2">
    <location>
        <begin position="272"/>
        <end position="292"/>
    </location>
</feature>
<feature type="transmembrane region" description="Helical" evidence="2">
    <location>
        <begin position="97"/>
        <end position="120"/>
    </location>
</feature>
<evidence type="ECO:0000313" key="3">
    <source>
        <dbReference type="EMBL" id="MBC5660335.1"/>
    </source>
</evidence>
<dbReference type="RefSeq" id="WP_186872429.1">
    <property type="nucleotide sequence ID" value="NZ_JACOOR010000006.1"/>
</dbReference>
<dbReference type="InterPro" id="IPR046062">
    <property type="entry name" value="DUF6020"/>
</dbReference>
<sequence>MRKQQITRNSIAVLAAFLALCGINFLYQIRGESTMLSNSVTAVLMFGAFSYVGAQFLKKPVNGRLLAYGAVGGVLFAALTSWGFSLNYTDTIWNPQVLPAFAALSPFFTICVSAGLRTLAGLPENMKKGSEKQGKAERKAAQSTTKLTGAHISQADGPTAYFIAYSFPVRKFYWFCFAALFLSWVPVLLASWPGIFSYDCGWQLAAVADDVWTAHHPVLHTAMLWLTRELGRAMTGSNQTGALLYSLLQMVLMSALYADVCLYLRQKKAPKWLWIGALLFLGFHPVNSLMALCATKDSIFTAIFAVFVVQLLRMAEYPEVFFASRRRQLFFCVNVFFLFAFRNNGFHTFLFCIPFLLWAFRRYWKKMLLLCVICLGLYGIYTGPVYSALGITPGDAREMCSVLMQSAARVYNLDQSGLTGEQKEGILSMIDEEGLNSYMSRFADPVKAYFHGSEFAENPMPFLKTWISVGMSHKKMYIDSFLAGTFGYWYPGNSIEETDRGKDYFEYDCKEFREDVDVTMESRLPALSEFYRKIGNEASFQKVPVIAATFNLGVYTWLWLFIMLLLLYGRQWKRLIVMAPFTGYFLTNLLGPVVKMRYHYPFIACAPLMLYLGWCVYRQKRPETQPESGMEQKDRSTACEEMDK</sequence>
<feature type="transmembrane region" description="Helical" evidence="2">
    <location>
        <begin position="545"/>
        <end position="568"/>
    </location>
</feature>
<gene>
    <name evidence="3" type="ORF">H8S44_11180</name>
</gene>
<keyword evidence="4" id="KW-1185">Reference proteome</keyword>
<organism evidence="3 4">
    <name type="scientific">Anaerosacchariphilus hominis</name>
    <dbReference type="NCBI Taxonomy" id="2763017"/>
    <lineage>
        <taxon>Bacteria</taxon>
        <taxon>Bacillati</taxon>
        <taxon>Bacillota</taxon>
        <taxon>Clostridia</taxon>
        <taxon>Lachnospirales</taxon>
        <taxon>Lachnospiraceae</taxon>
        <taxon>Anaerosacchariphilus</taxon>
    </lineage>
</organism>
<keyword evidence="2" id="KW-0812">Transmembrane</keyword>
<keyword evidence="2" id="KW-0472">Membrane</keyword>
<feature type="transmembrane region" description="Helical" evidence="2">
    <location>
        <begin position="35"/>
        <end position="53"/>
    </location>
</feature>
<dbReference type="AlphaFoldDB" id="A0A923LDV4"/>
<protein>
    <submittedName>
        <fullName evidence="3">Uncharacterized protein</fullName>
    </submittedName>
</protein>
<proteinExistence type="predicted"/>
<dbReference type="Pfam" id="PF19484">
    <property type="entry name" value="DUF6020"/>
    <property type="match status" value="1"/>
</dbReference>
<evidence type="ECO:0000313" key="4">
    <source>
        <dbReference type="Proteomes" id="UP000649345"/>
    </source>
</evidence>
<comment type="caution">
    <text evidence="3">The sequence shown here is derived from an EMBL/GenBank/DDBJ whole genome shotgun (WGS) entry which is preliminary data.</text>
</comment>
<feature type="transmembrane region" description="Helical" evidence="2">
    <location>
        <begin position="12"/>
        <end position="29"/>
    </location>
</feature>
<evidence type="ECO:0000256" key="2">
    <source>
        <dbReference type="SAM" id="Phobius"/>
    </source>
</evidence>
<accession>A0A923LDV4</accession>
<feature type="transmembrane region" description="Helical" evidence="2">
    <location>
        <begin position="367"/>
        <end position="389"/>
    </location>
</feature>
<feature type="compositionally biased region" description="Basic and acidic residues" evidence="1">
    <location>
        <begin position="623"/>
        <end position="638"/>
    </location>
</feature>
<feature type="transmembrane region" description="Helical" evidence="2">
    <location>
        <begin position="65"/>
        <end position="85"/>
    </location>
</feature>
<dbReference type="EMBL" id="JACOOR010000006">
    <property type="protein sequence ID" value="MBC5660335.1"/>
    <property type="molecule type" value="Genomic_DNA"/>
</dbReference>
<feature type="region of interest" description="Disordered" evidence="1">
    <location>
        <begin position="623"/>
        <end position="644"/>
    </location>
</feature>
<evidence type="ECO:0000256" key="1">
    <source>
        <dbReference type="SAM" id="MobiDB-lite"/>
    </source>
</evidence>
<feature type="transmembrane region" description="Helical" evidence="2">
    <location>
        <begin position="600"/>
        <end position="617"/>
    </location>
</feature>
<feature type="transmembrane region" description="Helical" evidence="2">
    <location>
        <begin position="335"/>
        <end position="360"/>
    </location>
</feature>
<name>A0A923LDV4_9FIRM</name>
<feature type="transmembrane region" description="Helical" evidence="2">
    <location>
        <begin position="575"/>
        <end position="594"/>
    </location>
</feature>
<dbReference type="Proteomes" id="UP000649345">
    <property type="component" value="Unassembled WGS sequence"/>
</dbReference>
<feature type="transmembrane region" description="Helical" evidence="2">
    <location>
        <begin position="172"/>
        <end position="192"/>
    </location>
</feature>
<feature type="transmembrane region" description="Helical" evidence="2">
    <location>
        <begin position="242"/>
        <end position="266"/>
    </location>
</feature>
<reference evidence="3" key="1">
    <citation type="submission" date="2020-08" db="EMBL/GenBank/DDBJ databases">
        <title>Genome public.</title>
        <authorList>
            <person name="Liu C."/>
            <person name="Sun Q."/>
        </authorList>
    </citation>
    <scope>NUCLEOTIDE SEQUENCE</scope>
    <source>
        <strain evidence="3">NSJ-68</strain>
    </source>
</reference>
<keyword evidence="2" id="KW-1133">Transmembrane helix</keyword>